<reference evidence="1" key="4">
    <citation type="submission" date="2025-09" db="UniProtKB">
        <authorList>
            <consortium name="Ensembl"/>
        </authorList>
    </citation>
    <scope>IDENTIFICATION</scope>
</reference>
<evidence type="ECO:0000313" key="1">
    <source>
        <dbReference type="Ensembl" id="ENSAMXP00000051274.1"/>
    </source>
</evidence>
<dbReference type="AlphaFoldDB" id="A0A3B1KC60"/>
<accession>A0A3B1KC60</accession>
<reference evidence="1" key="3">
    <citation type="submission" date="2025-08" db="UniProtKB">
        <authorList>
            <consortium name="Ensembl"/>
        </authorList>
    </citation>
    <scope>IDENTIFICATION</scope>
</reference>
<dbReference type="InterPro" id="IPR036388">
    <property type="entry name" value="WH-like_DNA-bd_sf"/>
</dbReference>
<reference evidence="2" key="2">
    <citation type="journal article" date="2014" name="Nat. Commun.">
        <title>The cavefish genome reveals candidate genes for eye loss.</title>
        <authorList>
            <person name="McGaugh S.E."/>
            <person name="Gross J.B."/>
            <person name="Aken B."/>
            <person name="Blin M."/>
            <person name="Borowsky R."/>
            <person name="Chalopin D."/>
            <person name="Hinaux H."/>
            <person name="Jeffery W.R."/>
            <person name="Keene A."/>
            <person name="Ma L."/>
            <person name="Minx P."/>
            <person name="Murphy D."/>
            <person name="O'Quin K.E."/>
            <person name="Retaux S."/>
            <person name="Rohner N."/>
            <person name="Searle S.M."/>
            <person name="Stahl B.A."/>
            <person name="Tabin C."/>
            <person name="Volff J.N."/>
            <person name="Yoshizawa M."/>
            <person name="Warren W.C."/>
        </authorList>
    </citation>
    <scope>NUCLEOTIDE SEQUENCE [LARGE SCALE GENOMIC DNA]</scope>
    <source>
        <strain evidence="2">female</strain>
    </source>
</reference>
<dbReference type="Gene3D" id="1.10.10.10">
    <property type="entry name" value="Winged helix-like DNA-binding domain superfamily/Winged helix DNA-binding domain"/>
    <property type="match status" value="1"/>
</dbReference>
<reference evidence="2" key="1">
    <citation type="submission" date="2013-03" db="EMBL/GenBank/DDBJ databases">
        <authorList>
            <person name="Jeffery W."/>
            <person name="Warren W."/>
            <person name="Wilson R.K."/>
        </authorList>
    </citation>
    <scope>NUCLEOTIDE SEQUENCE</scope>
    <source>
        <strain evidence="2">female</strain>
    </source>
</reference>
<keyword evidence="2" id="KW-1185">Reference proteome</keyword>
<dbReference type="Ensembl" id="ENSAMXT00000049844.1">
    <property type="protein sequence ID" value="ENSAMXP00000051274.1"/>
    <property type="gene ID" value="ENSAMXG00000041793.1"/>
</dbReference>
<protein>
    <recommendedName>
        <fullName evidence="3">HTH psq-type domain-containing protein</fullName>
    </recommendedName>
</protein>
<name>A0A3B1KC60_ASTMX</name>
<evidence type="ECO:0008006" key="3">
    <source>
        <dbReference type="Google" id="ProtNLM"/>
    </source>
</evidence>
<dbReference type="Proteomes" id="UP000018467">
    <property type="component" value="Unassembled WGS sequence"/>
</dbReference>
<proteinExistence type="predicted"/>
<evidence type="ECO:0000313" key="2">
    <source>
        <dbReference type="Proteomes" id="UP000018467"/>
    </source>
</evidence>
<dbReference type="OrthoDB" id="3263820at2759"/>
<organism evidence="1 2">
    <name type="scientific">Astyanax mexicanus</name>
    <name type="common">Blind cave fish</name>
    <name type="synonym">Astyanax fasciatus mexicanus</name>
    <dbReference type="NCBI Taxonomy" id="7994"/>
    <lineage>
        <taxon>Eukaryota</taxon>
        <taxon>Metazoa</taxon>
        <taxon>Chordata</taxon>
        <taxon>Craniata</taxon>
        <taxon>Vertebrata</taxon>
        <taxon>Euteleostomi</taxon>
        <taxon>Actinopterygii</taxon>
        <taxon>Neopterygii</taxon>
        <taxon>Teleostei</taxon>
        <taxon>Ostariophysi</taxon>
        <taxon>Characiformes</taxon>
        <taxon>Characoidei</taxon>
        <taxon>Acestrorhamphidae</taxon>
        <taxon>Acestrorhamphinae</taxon>
        <taxon>Astyanax</taxon>
    </lineage>
</organism>
<sequence>MKSKWSKKFRVEVIAFFYEQREGYKPIGKILNISRDTTERIIWRFKAKDTVETIPGCGRNWKRSVTAGRYLKLKVEKNPQLTAEEL</sequence>
<dbReference type="InParanoid" id="A0A3B1KC60"/>